<dbReference type="EMBL" id="SUVG01000008">
    <property type="protein sequence ID" value="MBE6421803.1"/>
    <property type="molecule type" value="Genomic_DNA"/>
</dbReference>
<protein>
    <submittedName>
        <fullName evidence="2">DUF805 domain-containing protein</fullName>
    </submittedName>
</protein>
<dbReference type="GO" id="GO:0005886">
    <property type="term" value="C:plasma membrane"/>
    <property type="evidence" value="ECO:0007669"/>
    <property type="project" value="TreeGrafter"/>
</dbReference>
<feature type="transmembrane region" description="Helical" evidence="1">
    <location>
        <begin position="101"/>
        <end position="123"/>
    </location>
</feature>
<keyword evidence="1" id="KW-0472">Membrane</keyword>
<dbReference type="InterPro" id="IPR008523">
    <property type="entry name" value="DUF805"/>
</dbReference>
<sequence length="137" mass="15615">MIKKALSYLTGPLQRLLDFRGRSNRKEFWLYTIWAIPLWYILFFVLFAGGIATFGDNLSSDAQQSLGWLLLFILTPLMLLVGLGLFLAISARRLHDQNTSAWWLLLLLLPYLGLFIIGILMLFPGTKGENRFGLPPL</sequence>
<evidence type="ECO:0000313" key="2">
    <source>
        <dbReference type="EMBL" id="MBE6421803.1"/>
    </source>
</evidence>
<evidence type="ECO:0000256" key="1">
    <source>
        <dbReference type="SAM" id="Phobius"/>
    </source>
</evidence>
<reference evidence="2" key="1">
    <citation type="submission" date="2019-04" db="EMBL/GenBank/DDBJ databases">
        <title>Evolution of Biomass-Degrading Anaerobic Consortia Revealed by Metagenomics.</title>
        <authorList>
            <person name="Peng X."/>
        </authorList>
    </citation>
    <scope>NUCLEOTIDE SEQUENCE</scope>
    <source>
        <strain evidence="2">SIG66</strain>
    </source>
</reference>
<organism evidence="2 3">
    <name type="scientific">Candidatus Avelusimicrobium gallicola</name>
    <dbReference type="NCBI Taxonomy" id="2562704"/>
    <lineage>
        <taxon>Bacteria</taxon>
        <taxon>Pseudomonadati</taxon>
        <taxon>Elusimicrobiota</taxon>
        <taxon>Elusimicrobia</taxon>
        <taxon>Elusimicrobiales</taxon>
        <taxon>Elusimicrobiaceae</taxon>
        <taxon>Candidatus Avelusimicrobium</taxon>
    </lineage>
</organism>
<dbReference type="Proteomes" id="UP000725649">
    <property type="component" value="Unassembled WGS sequence"/>
</dbReference>
<dbReference type="AlphaFoldDB" id="A0A928DQN2"/>
<name>A0A928DQN2_9BACT</name>
<keyword evidence="1" id="KW-0812">Transmembrane</keyword>
<proteinExistence type="predicted"/>
<keyword evidence="1" id="KW-1133">Transmembrane helix</keyword>
<dbReference type="PANTHER" id="PTHR34980:SF1">
    <property type="entry name" value="INNER MEMBRANE PROTEIN"/>
    <property type="match status" value="1"/>
</dbReference>
<feature type="transmembrane region" description="Helical" evidence="1">
    <location>
        <begin position="28"/>
        <end position="54"/>
    </location>
</feature>
<feature type="transmembrane region" description="Helical" evidence="1">
    <location>
        <begin position="66"/>
        <end position="89"/>
    </location>
</feature>
<dbReference type="PANTHER" id="PTHR34980">
    <property type="entry name" value="INNER MEMBRANE PROTEIN-RELATED-RELATED"/>
    <property type="match status" value="1"/>
</dbReference>
<gene>
    <name evidence="2" type="ORF">E7027_06760</name>
</gene>
<comment type="caution">
    <text evidence="2">The sequence shown here is derived from an EMBL/GenBank/DDBJ whole genome shotgun (WGS) entry which is preliminary data.</text>
</comment>
<accession>A0A928DQN2</accession>
<dbReference type="Pfam" id="PF05656">
    <property type="entry name" value="DUF805"/>
    <property type="match status" value="1"/>
</dbReference>
<evidence type="ECO:0000313" key="3">
    <source>
        <dbReference type="Proteomes" id="UP000725649"/>
    </source>
</evidence>